<organism evidence="1">
    <name type="scientific">marine metagenome</name>
    <dbReference type="NCBI Taxonomy" id="408172"/>
    <lineage>
        <taxon>unclassified sequences</taxon>
        <taxon>metagenomes</taxon>
        <taxon>ecological metagenomes</taxon>
    </lineage>
</organism>
<protein>
    <submittedName>
        <fullName evidence="1">Uncharacterized protein</fullName>
    </submittedName>
</protein>
<sequence length="48" mass="5086">MILFTPKIWFKINHAAIAAITPSSDITIAAGAAEIFLCPNNCKAKATP</sequence>
<evidence type="ECO:0000313" key="1">
    <source>
        <dbReference type="EMBL" id="SVC54411.1"/>
    </source>
</evidence>
<gene>
    <name evidence="1" type="ORF">METZ01_LOCUS307265</name>
</gene>
<accession>A0A382N4E0</accession>
<dbReference type="AlphaFoldDB" id="A0A382N4E0"/>
<reference evidence="1" key="1">
    <citation type="submission" date="2018-05" db="EMBL/GenBank/DDBJ databases">
        <authorList>
            <person name="Lanie J.A."/>
            <person name="Ng W.-L."/>
            <person name="Kazmierczak K.M."/>
            <person name="Andrzejewski T.M."/>
            <person name="Davidsen T.M."/>
            <person name="Wayne K.J."/>
            <person name="Tettelin H."/>
            <person name="Glass J.I."/>
            <person name="Rusch D."/>
            <person name="Podicherti R."/>
            <person name="Tsui H.-C.T."/>
            <person name="Winkler M.E."/>
        </authorList>
    </citation>
    <scope>NUCLEOTIDE SEQUENCE</scope>
</reference>
<feature type="non-terminal residue" evidence="1">
    <location>
        <position position="48"/>
    </location>
</feature>
<name>A0A382N4E0_9ZZZZ</name>
<dbReference type="EMBL" id="UINC01097037">
    <property type="protein sequence ID" value="SVC54411.1"/>
    <property type="molecule type" value="Genomic_DNA"/>
</dbReference>
<proteinExistence type="predicted"/>